<feature type="domain" description="C2H2-type" evidence="11">
    <location>
        <begin position="291"/>
        <end position="316"/>
    </location>
</feature>
<evidence type="ECO:0000256" key="5">
    <source>
        <dbReference type="ARBA" id="ARBA00022833"/>
    </source>
</evidence>
<keyword evidence="8" id="KW-0539">Nucleus</keyword>
<keyword evidence="6" id="KW-0805">Transcription regulation</keyword>
<keyword evidence="4 9" id="KW-0863">Zinc-finger</keyword>
<feature type="compositionally biased region" description="Low complexity" evidence="10">
    <location>
        <begin position="136"/>
        <end position="147"/>
    </location>
</feature>
<feature type="domain" description="C2H2-type" evidence="11">
    <location>
        <begin position="235"/>
        <end position="262"/>
    </location>
</feature>
<keyword evidence="2" id="KW-0479">Metal-binding</keyword>
<evidence type="ECO:0000313" key="13">
    <source>
        <dbReference type="Proteomes" id="UP001164746"/>
    </source>
</evidence>
<name>A0ABY7F678_MYAAR</name>
<dbReference type="InterPro" id="IPR050717">
    <property type="entry name" value="C2H2-ZF_Transcription_Reg"/>
</dbReference>
<keyword evidence="3" id="KW-0677">Repeat</keyword>
<feature type="domain" description="C2H2-type" evidence="11">
    <location>
        <begin position="263"/>
        <end position="290"/>
    </location>
</feature>
<dbReference type="SMART" id="SM00355">
    <property type="entry name" value="ZnF_C2H2"/>
    <property type="match status" value="3"/>
</dbReference>
<proteinExistence type="predicted"/>
<dbReference type="Proteomes" id="UP001164746">
    <property type="component" value="Chromosome 10"/>
</dbReference>
<keyword evidence="5" id="KW-0862">Zinc</keyword>
<protein>
    <submittedName>
        <fullName evidence="12">OSR1-like protein</fullName>
    </submittedName>
</protein>
<evidence type="ECO:0000256" key="4">
    <source>
        <dbReference type="ARBA" id="ARBA00022771"/>
    </source>
</evidence>
<sequence length="316" mass="35207">MGPCGLLIAQVSKRDRFYEGSNVSDEELPCRFSSELSPRPTAVYAPPCAPTSPLFPTNMHPYFPATLRSGHEGLSDTSPAYSAHPAFWGGPHAYPYTMSLSSVYFNLNSYLMDGRRSSSTGGEVTLHPAFRPRTYSGLSASLGSPGATTRDGSLPTSPNSSYSDGDTSGYSHTTSPERQHSPPSTEKKPRFDFAHLAESVSRDLQETDESETGSRATSSEFLKQKRPRMRVKKQFICKYCGRHFTKSYNLLIHERTHTDERPFPCDICGKAFRRQDHLRDHRYIHSKTKPFTCTVCGKGFCQARTLQVHKATHPSP</sequence>
<evidence type="ECO:0000256" key="7">
    <source>
        <dbReference type="ARBA" id="ARBA00023163"/>
    </source>
</evidence>
<evidence type="ECO:0000313" key="12">
    <source>
        <dbReference type="EMBL" id="WAR17705.1"/>
    </source>
</evidence>
<dbReference type="PROSITE" id="PS50157">
    <property type="entry name" value="ZINC_FINGER_C2H2_2"/>
    <property type="match status" value="3"/>
</dbReference>
<gene>
    <name evidence="12" type="ORF">MAR_032299</name>
</gene>
<accession>A0ABY7F678</accession>
<evidence type="ECO:0000256" key="6">
    <source>
        <dbReference type="ARBA" id="ARBA00023015"/>
    </source>
</evidence>
<keyword evidence="13" id="KW-1185">Reference proteome</keyword>
<dbReference type="PANTHER" id="PTHR14196:SF0">
    <property type="entry name" value="PROTEIN BOWEL"/>
    <property type="match status" value="1"/>
</dbReference>
<comment type="subcellular location">
    <subcellularLocation>
        <location evidence="1">Nucleus</location>
    </subcellularLocation>
</comment>
<evidence type="ECO:0000256" key="10">
    <source>
        <dbReference type="SAM" id="MobiDB-lite"/>
    </source>
</evidence>
<evidence type="ECO:0000256" key="3">
    <source>
        <dbReference type="ARBA" id="ARBA00022737"/>
    </source>
</evidence>
<organism evidence="12 13">
    <name type="scientific">Mya arenaria</name>
    <name type="common">Soft-shell clam</name>
    <dbReference type="NCBI Taxonomy" id="6604"/>
    <lineage>
        <taxon>Eukaryota</taxon>
        <taxon>Metazoa</taxon>
        <taxon>Spiralia</taxon>
        <taxon>Lophotrochozoa</taxon>
        <taxon>Mollusca</taxon>
        <taxon>Bivalvia</taxon>
        <taxon>Autobranchia</taxon>
        <taxon>Heteroconchia</taxon>
        <taxon>Euheterodonta</taxon>
        <taxon>Imparidentia</taxon>
        <taxon>Neoheterodontei</taxon>
        <taxon>Myida</taxon>
        <taxon>Myoidea</taxon>
        <taxon>Myidae</taxon>
        <taxon>Mya</taxon>
    </lineage>
</organism>
<feature type="compositionally biased region" description="Polar residues" evidence="10">
    <location>
        <begin position="150"/>
        <end position="159"/>
    </location>
</feature>
<dbReference type="Pfam" id="PF00096">
    <property type="entry name" value="zf-C2H2"/>
    <property type="match status" value="3"/>
</dbReference>
<keyword evidence="7" id="KW-0804">Transcription</keyword>
<evidence type="ECO:0000256" key="8">
    <source>
        <dbReference type="ARBA" id="ARBA00023242"/>
    </source>
</evidence>
<dbReference type="EMBL" id="CP111021">
    <property type="protein sequence ID" value="WAR17705.1"/>
    <property type="molecule type" value="Genomic_DNA"/>
</dbReference>
<feature type="compositionally biased region" description="Low complexity" evidence="10">
    <location>
        <begin position="160"/>
        <end position="171"/>
    </location>
</feature>
<feature type="region of interest" description="Disordered" evidence="10">
    <location>
        <begin position="135"/>
        <end position="225"/>
    </location>
</feature>
<evidence type="ECO:0000259" key="11">
    <source>
        <dbReference type="PROSITE" id="PS50157"/>
    </source>
</evidence>
<dbReference type="PROSITE" id="PS00028">
    <property type="entry name" value="ZINC_FINGER_C2H2_1"/>
    <property type="match status" value="3"/>
</dbReference>
<reference evidence="12" key="1">
    <citation type="submission" date="2022-11" db="EMBL/GenBank/DDBJ databases">
        <title>Centuries of genome instability and evolution in soft-shell clam transmissible cancer (bioRxiv).</title>
        <authorList>
            <person name="Hart S.F.M."/>
            <person name="Yonemitsu M.A."/>
            <person name="Giersch R.M."/>
            <person name="Beal B.F."/>
            <person name="Arriagada G."/>
            <person name="Davis B.W."/>
            <person name="Ostrander E.A."/>
            <person name="Goff S.P."/>
            <person name="Metzger M.J."/>
        </authorList>
    </citation>
    <scope>NUCLEOTIDE SEQUENCE</scope>
    <source>
        <strain evidence="12">MELC-2E11</strain>
        <tissue evidence="12">Siphon/mantle</tissue>
    </source>
</reference>
<evidence type="ECO:0000256" key="2">
    <source>
        <dbReference type="ARBA" id="ARBA00022723"/>
    </source>
</evidence>
<dbReference type="SUPFAM" id="SSF57667">
    <property type="entry name" value="beta-beta-alpha zinc fingers"/>
    <property type="match status" value="2"/>
</dbReference>
<feature type="compositionally biased region" description="Basic and acidic residues" evidence="10">
    <location>
        <begin position="175"/>
        <end position="205"/>
    </location>
</feature>
<dbReference type="Gene3D" id="3.30.160.60">
    <property type="entry name" value="Classic Zinc Finger"/>
    <property type="match status" value="3"/>
</dbReference>
<evidence type="ECO:0000256" key="9">
    <source>
        <dbReference type="PROSITE-ProRule" id="PRU00042"/>
    </source>
</evidence>
<dbReference type="InterPro" id="IPR036236">
    <property type="entry name" value="Znf_C2H2_sf"/>
</dbReference>
<evidence type="ECO:0000256" key="1">
    <source>
        <dbReference type="ARBA" id="ARBA00004123"/>
    </source>
</evidence>
<dbReference type="InterPro" id="IPR013087">
    <property type="entry name" value="Znf_C2H2_type"/>
</dbReference>
<dbReference type="PANTHER" id="PTHR14196">
    <property type="entry name" value="ODD-SKIPPED - RELATED"/>
    <property type="match status" value="1"/>
</dbReference>